<accession>A0A546XJ71</accession>
<dbReference type="GO" id="GO:0043565">
    <property type="term" value="F:sequence-specific DNA binding"/>
    <property type="evidence" value="ECO:0007669"/>
    <property type="project" value="InterPro"/>
</dbReference>
<evidence type="ECO:0000313" key="5">
    <source>
        <dbReference type="EMBL" id="TRB00796.1"/>
    </source>
</evidence>
<dbReference type="EMBL" id="SGOE01000011">
    <property type="protein sequence ID" value="TRB00796.1"/>
    <property type="molecule type" value="Genomic_DNA"/>
</dbReference>
<feature type="domain" description="HTH araC/xylS-type" evidence="4">
    <location>
        <begin position="180"/>
        <end position="278"/>
    </location>
</feature>
<evidence type="ECO:0000256" key="3">
    <source>
        <dbReference type="ARBA" id="ARBA00023163"/>
    </source>
</evidence>
<organism evidence="5 6">
    <name type="scientific">Agrobacterium tumefaciens</name>
    <dbReference type="NCBI Taxonomy" id="358"/>
    <lineage>
        <taxon>Bacteria</taxon>
        <taxon>Pseudomonadati</taxon>
        <taxon>Pseudomonadota</taxon>
        <taxon>Alphaproteobacteria</taxon>
        <taxon>Hyphomicrobiales</taxon>
        <taxon>Rhizobiaceae</taxon>
        <taxon>Rhizobium/Agrobacterium group</taxon>
        <taxon>Agrobacterium</taxon>
        <taxon>Agrobacterium tumefaciens complex</taxon>
    </lineage>
</organism>
<dbReference type="SMART" id="SM00342">
    <property type="entry name" value="HTH_ARAC"/>
    <property type="match status" value="1"/>
</dbReference>
<protein>
    <submittedName>
        <fullName evidence="5">Helix-turn-helix domain-containing protein</fullName>
    </submittedName>
</protein>
<keyword evidence="2" id="KW-0238">DNA-binding</keyword>
<dbReference type="AlphaFoldDB" id="A0A546XJ71"/>
<dbReference type="InterPro" id="IPR009057">
    <property type="entry name" value="Homeodomain-like_sf"/>
</dbReference>
<dbReference type="RefSeq" id="WP_142859720.1">
    <property type="nucleotide sequence ID" value="NZ_SGOE01000011.1"/>
</dbReference>
<keyword evidence="1" id="KW-0805">Transcription regulation</keyword>
<proteinExistence type="predicted"/>
<dbReference type="Proteomes" id="UP000317023">
    <property type="component" value="Unassembled WGS sequence"/>
</dbReference>
<dbReference type="InterPro" id="IPR020449">
    <property type="entry name" value="Tscrpt_reg_AraC-type_HTH"/>
</dbReference>
<evidence type="ECO:0000259" key="4">
    <source>
        <dbReference type="PROSITE" id="PS01124"/>
    </source>
</evidence>
<dbReference type="Gene3D" id="1.10.10.60">
    <property type="entry name" value="Homeodomain-like"/>
    <property type="match status" value="1"/>
</dbReference>
<comment type="caution">
    <text evidence="5">The sequence shown here is derived from an EMBL/GenBank/DDBJ whole genome shotgun (WGS) entry which is preliminary data.</text>
</comment>
<name>A0A546XJ71_AGRTU</name>
<dbReference type="PANTHER" id="PTHR43280">
    <property type="entry name" value="ARAC-FAMILY TRANSCRIPTIONAL REGULATOR"/>
    <property type="match status" value="1"/>
</dbReference>
<dbReference type="PROSITE" id="PS01124">
    <property type="entry name" value="HTH_ARAC_FAMILY_2"/>
    <property type="match status" value="1"/>
</dbReference>
<keyword evidence="3" id="KW-0804">Transcription</keyword>
<dbReference type="GO" id="GO:0003700">
    <property type="term" value="F:DNA-binding transcription factor activity"/>
    <property type="evidence" value="ECO:0007669"/>
    <property type="project" value="InterPro"/>
</dbReference>
<sequence length="298" mass="33076">MHVESAIHHDARGEAIEPAIQPRLIRIGQPPQRWFHHALLLVNGSIRLSRDDVGAAISGPAIAFFPPSEGEMITIGAGSRGYLVGMSPEIIGEAIGDHAESAALRVFSGSVAFDDALQPTTVREIIPLFEGVVAEVADEGRSSRMVISAYARLILMAAWRLRRGADVAEERRASAGLILQRFRQSVEIGFRRHRSIADYADELGISADRLHAICQRMLSRSPLELVHDRVVQEAKLRLERSARSVQEISYGLGFKDPANFSHFFKRHAGVSPVRYRALSVNEAQRLTIPTSYDYHDWP</sequence>
<reference evidence="5 6" key="1">
    <citation type="journal article" date="2019" name="Appl. Microbiol. Biotechnol.">
        <title>Differential efficiency of wild type rhizogenic strains for rol gene transformation of plants.</title>
        <authorList>
            <person name="Desmet S."/>
            <person name="De Keyser E."/>
            <person name="Van Vaerenbergh J."/>
            <person name="Baeyen S."/>
            <person name="Van Huylenbroeck J."/>
            <person name="Geelen D."/>
            <person name="Dhooghe E."/>
        </authorList>
    </citation>
    <scope>NUCLEOTIDE SEQUENCE [LARGE SCALE GENOMIC DNA]</scope>
    <source>
        <strain evidence="5 6">MAFF210266</strain>
    </source>
</reference>
<dbReference type="PRINTS" id="PR00032">
    <property type="entry name" value="HTHARAC"/>
</dbReference>
<evidence type="ECO:0000256" key="2">
    <source>
        <dbReference type="ARBA" id="ARBA00023125"/>
    </source>
</evidence>
<evidence type="ECO:0000256" key="1">
    <source>
        <dbReference type="ARBA" id="ARBA00023015"/>
    </source>
</evidence>
<dbReference type="InterPro" id="IPR018060">
    <property type="entry name" value="HTH_AraC"/>
</dbReference>
<dbReference type="SUPFAM" id="SSF46689">
    <property type="entry name" value="Homeodomain-like"/>
    <property type="match status" value="1"/>
</dbReference>
<dbReference type="Pfam" id="PF12833">
    <property type="entry name" value="HTH_18"/>
    <property type="match status" value="1"/>
</dbReference>
<dbReference type="PANTHER" id="PTHR43280:SF32">
    <property type="entry name" value="TRANSCRIPTIONAL REGULATORY PROTEIN"/>
    <property type="match status" value="1"/>
</dbReference>
<gene>
    <name evidence="5" type="ORF">EXN61_24980</name>
</gene>
<evidence type="ECO:0000313" key="6">
    <source>
        <dbReference type="Proteomes" id="UP000317023"/>
    </source>
</evidence>